<proteinExistence type="predicted"/>
<evidence type="ECO:0000256" key="1">
    <source>
        <dbReference type="SAM" id="Phobius"/>
    </source>
</evidence>
<reference evidence="2 3" key="2">
    <citation type="submission" date="2010-03" db="EMBL/GenBank/DDBJ databases">
        <authorList>
            <person name="Pajon A."/>
        </authorList>
    </citation>
    <scope>NUCLEOTIDE SEQUENCE [LARGE SCALE GENOMIC DNA]</scope>
    <source>
        <strain evidence="2 3">L2-14</strain>
    </source>
</reference>
<feature type="transmembrane region" description="Helical" evidence="1">
    <location>
        <begin position="12"/>
        <end position="31"/>
    </location>
</feature>
<organism evidence="2 3">
    <name type="scientific">[Ruminococcus] torques L2-14</name>
    <dbReference type="NCBI Taxonomy" id="657313"/>
    <lineage>
        <taxon>Bacteria</taxon>
        <taxon>Bacillati</taxon>
        <taxon>Bacillota</taxon>
        <taxon>Clostridia</taxon>
        <taxon>Lachnospirales</taxon>
        <taxon>Lachnospiraceae</taxon>
        <taxon>Mediterraneibacter</taxon>
    </lineage>
</organism>
<dbReference type="HOGENOM" id="CLU_3276196_0_0_9"/>
<protein>
    <submittedName>
        <fullName evidence="2">Uncharacterized protein</fullName>
    </submittedName>
</protein>
<dbReference type="AlphaFoldDB" id="D4M1G2"/>
<dbReference type="PATRIC" id="fig|657313.3.peg.2670"/>
<reference evidence="2 3" key="1">
    <citation type="submission" date="2010-03" db="EMBL/GenBank/DDBJ databases">
        <title>The genome sequence of Ruminococcus torques L2-14.</title>
        <authorList>
            <consortium name="metaHIT consortium -- http://www.metahit.eu/"/>
            <person name="Pajon A."/>
            <person name="Turner K."/>
            <person name="Parkhill J."/>
            <person name="Duncan S."/>
            <person name="Flint H."/>
        </authorList>
    </citation>
    <scope>NUCLEOTIDE SEQUENCE [LARGE SCALE GENOMIC DNA]</scope>
    <source>
        <strain evidence="2 3">L2-14</strain>
    </source>
</reference>
<evidence type="ECO:0000313" key="3">
    <source>
        <dbReference type="Proteomes" id="UP000008956"/>
    </source>
</evidence>
<keyword evidence="1" id="KW-0472">Membrane</keyword>
<dbReference type="EMBL" id="FP929055">
    <property type="protein sequence ID" value="CBL25074.1"/>
    <property type="molecule type" value="Genomic_DNA"/>
</dbReference>
<name>D4M1G2_9FIRM</name>
<sequence length="41" mass="4769">MKEAFKKHKKVVVFVAAIIIIIICCIAGYMAKIKYEQKQRN</sequence>
<evidence type="ECO:0000313" key="2">
    <source>
        <dbReference type="EMBL" id="CBL25074.1"/>
    </source>
</evidence>
<keyword evidence="1" id="KW-0812">Transmembrane</keyword>
<dbReference type="KEGG" id="rto:RTO_02970"/>
<accession>D4M1G2</accession>
<dbReference type="Proteomes" id="UP000008956">
    <property type="component" value="Chromosome"/>
</dbReference>
<keyword evidence="1" id="KW-1133">Transmembrane helix</keyword>
<gene>
    <name evidence="2" type="ORF">RTO_02970</name>
</gene>